<evidence type="ECO:0000313" key="1">
    <source>
        <dbReference type="EMBL" id="KAF1771511.1"/>
    </source>
</evidence>
<name>A0A6A5HW80_CAERE</name>
<dbReference type="EMBL" id="WUAV01000001">
    <property type="protein sequence ID" value="KAF1771511.1"/>
    <property type="molecule type" value="Genomic_DNA"/>
</dbReference>
<dbReference type="KEGG" id="crq:GCK72_003338"/>
<comment type="caution">
    <text evidence="1">The sequence shown here is derived from an EMBL/GenBank/DDBJ whole genome shotgun (WGS) entry which is preliminary data.</text>
</comment>
<evidence type="ECO:0000313" key="2">
    <source>
        <dbReference type="Proteomes" id="UP000483820"/>
    </source>
</evidence>
<dbReference type="CTD" id="9810312"/>
<dbReference type="Proteomes" id="UP000483820">
    <property type="component" value="Chromosome I"/>
</dbReference>
<organism evidence="1 2">
    <name type="scientific">Caenorhabditis remanei</name>
    <name type="common">Caenorhabditis vulgaris</name>
    <dbReference type="NCBI Taxonomy" id="31234"/>
    <lineage>
        <taxon>Eukaryota</taxon>
        <taxon>Metazoa</taxon>
        <taxon>Ecdysozoa</taxon>
        <taxon>Nematoda</taxon>
        <taxon>Chromadorea</taxon>
        <taxon>Rhabditida</taxon>
        <taxon>Rhabditina</taxon>
        <taxon>Rhabditomorpha</taxon>
        <taxon>Rhabditoidea</taxon>
        <taxon>Rhabditidae</taxon>
        <taxon>Peloderinae</taxon>
        <taxon>Caenorhabditis</taxon>
    </lineage>
</organism>
<sequence length="83" mass="9684">MSTAQQTNSKSDGPVHVRAVCIPMGPTLTLDSVIFAIECEIFETRAYMTEYSKYDDHPQPFYGAYRPKAEEDYKKWRRQEKCQ</sequence>
<gene>
    <name evidence="1" type="ORF">GCK72_003338</name>
</gene>
<dbReference type="GeneID" id="9810312"/>
<dbReference type="AlphaFoldDB" id="A0A6A5HW80"/>
<dbReference type="RefSeq" id="XP_053592628.1">
    <property type="nucleotide sequence ID" value="XM_053723983.1"/>
</dbReference>
<protein>
    <submittedName>
        <fullName evidence="1">Uncharacterized protein</fullName>
    </submittedName>
</protein>
<proteinExistence type="predicted"/>
<reference evidence="1 2" key="1">
    <citation type="submission" date="2019-12" db="EMBL/GenBank/DDBJ databases">
        <title>Chromosome-level assembly of the Caenorhabditis remanei genome.</title>
        <authorList>
            <person name="Teterina A.A."/>
            <person name="Willis J.H."/>
            <person name="Phillips P.C."/>
        </authorList>
    </citation>
    <scope>NUCLEOTIDE SEQUENCE [LARGE SCALE GENOMIC DNA]</scope>
    <source>
        <strain evidence="1 2">PX506</strain>
        <tissue evidence="1">Whole organism</tissue>
    </source>
</reference>
<accession>A0A6A5HW80</accession>